<evidence type="ECO:0000256" key="1">
    <source>
        <dbReference type="ARBA" id="ARBA00001926"/>
    </source>
</evidence>
<dbReference type="Pfam" id="PF00034">
    <property type="entry name" value="Cytochrom_C"/>
    <property type="match status" value="1"/>
</dbReference>
<name>A0A2S8S3U3_9RHOB</name>
<comment type="cofactor">
    <cofactor evidence="1">
        <name>heme c</name>
        <dbReference type="ChEBI" id="CHEBI:61717"/>
    </cofactor>
</comment>
<dbReference type="PROSITE" id="PS51007">
    <property type="entry name" value="CYTC"/>
    <property type="match status" value="1"/>
</dbReference>
<dbReference type="GO" id="GO:0009055">
    <property type="term" value="F:electron transfer activity"/>
    <property type="evidence" value="ECO:0007669"/>
    <property type="project" value="InterPro"/>
</dbReference>
<keyword evidence="6" id="KW-0249">Electron transport</keyword>
<evidence type="ECO:0000256" key="7">
    <source>
        <dbReference type="ARBA" id="ARBA00023004"/>
    </source>
</evidence>
<dbReference type="PANTHER" id="PTHR35008:SF4">
    <property type="entry name" value="BLL4482 PROTEIN"/>
    <property type="match status" value="1"/>
</dbReference>
<keyword evidence="2" id="KW-0813">Transport</keyword>
<dbReference type="EMBL" id="PVEP01000009">
    <property type="protein sequence ID" value="PQV55472.1"/>
    <property type="molecule type" value="Genomic_DNA"/>
</dbReference>
<evidence type="ECO:0000256" key="4">
    <source>
        <dbReference type="ARBA" id="ARBA00022660"/>
    </source>
</evidence>
<feature type="domain" description="Cytochrome c" evidence="10">
    <location>
        <begin position="38"/>
        <end position="139"/>
    </location>
</feature>
<keyword evidence="3 8" id="KW-0349">Heme</keyword>
<organism evidence="11 12">
    <name type="scientific">Albidovulum denitrificans</name>
    <dbReference type="NCBI Taxonomy" id="404881"/>
    <lineage>
        <taxon>Bacteria</taxon>
        <taxon>Pseudomonadati</taxon>
        <taxon>Pseudomonadota</taxon>
        <taxon>Alphaproteobacteria</taxon>
        <taxon>Rhodobacterales</taxon>
        <taxon>Paracoccaceae</taxon>
        <taxon>Albidovulum</taxon>
    </lineage>
</organism>
<evidence type="ECO:0000256" key="2">
    <source>
        <dbReference type="ARBA" id="ARBA00022448"/>
    </source>
</evidence>
<evidence type="ECO:0000256" key="8">
    <source>
        <dbReference type="PROSITE-ProRule" id="PRU00433"/>
    </source>
</evidence>
<evidence type="ECO:0000256" key="6">
    <source>
        <dbReference type="ARBA" id="ARBA00022982"/>
    </source>
</evidence>
<dbReference type="InterPro" id="IPR008168">
    <property type="entry name" value="Cyt_C_IC"/>
</dbReference>
<keyword evidence="5 8" id="KW-0479">Metal-binding</keyword>
<evidence type="ECO:0000313" key="11">
    <source>
        <dbReference type="EMBL" id="PQV55472.1"/>
    </source>
</evidence>
<evidence type="ECO:0000256" key="5">
    <source>
        <dbReference type="ARBA" id="ARBA00022723"/>
    </source>
</evidence>
<dbReference type="PANTHER" id="PTHR35008">
    <property type="entry name" value="BLL4482 PROTEIN-RELATED"/>
    <property type="match status" value="1"/>
</dbReference>
<keyword evidence="9" id="KW-0732">Signal</keyword>
<evidence type="ECO:0000313" key="12">
    <source>
        <dbReference type="Proteomes" id="UP000238338"/>
    </source>
</evidence>
<evidence type="ECO:0000256" key="3">
    <source>
        <dbReference type="ARBA" id="ARBA00022617"/>
    </source>
</evidence>
<gene>
    <name evidence="11" type="ORF">LX70_03434</name>
</gene>
<dbReference type="Gene3D" id="1.10.760.10">
    <property type="entry name" value="Cytochrome c-like domain"/>
    <property type="match status" value="1"/>
</dbReference>
<evidence type="ECO:0000259" key="10">
    <source>
        <dbReference type="PROSITE" id="PS51007"/>
    </source>
</evidence>
<dbReference type="InterPro" id="IPR051459">
    <property type="entry name" value="Cytochrome_c-type_DH"/>
</dbReference>
<feature type="signal peptide" evidence="9">
    <location>
        <begin position="1"/>
        <end position="19"/>
    </location>
</feature>
<feature type="chain" id="PRO_5015449732" evidence="9">
    <location>
        <begin position="20"/>
        <end position="158"/>
    </location>
</feature>
<dbReference type="InterPro" id="IPR009056">
    <property type="entry name" value="Cyt_c-like_dom"/>
</dbReference>
<dbReference type="Proteomes" id="UP000238338">
    <property type="component" value="Unassembled WGS sequence"/>
</dbReference>
<evidence type="ECO:0000256" key="9">
    <source>
        <dbReference type="SAM" id="SignalP"/>
    </source>
</evidence>
<dbReference type="InterPro" id="IPR036909">
    <property type="entry name" value="Cyt_c-like_dom_sf"/>
</dbReference>
<dbReference type="PRINTS" id="PR00605">
    <property type="entry name" value="CYTCHROMECIC"/>
</dbReference>
<keyword evidence="7 8" id="KW-0408">Iron</keyword>
<reference evidence="11 12" key="1">
    <citation type="submission" date="2018-02" db="EMBL/GenBank/DDBJ databases">
        <title>Genomic Encyclopedia of Archaeal and Bacterial Type Strains, Phase II (KMG-II): from individual species to whole genera.</title>
        <authorList>
            <person name="Goeker M."/>
        </authorList>
    </citation>
    <scope>NUCLEOTIDE SEQUENCE [LARGE SCALE GENOMIC DNA]</scope>
    <source>
        <strain evidence="11 12">DSM 18921</strain>
    </source>
</reference>
<dbReference type="RefSeq" id="WP_165053279.1">
    <property type="nucleotide sequence ID" value="NZ_PVEP01000009.1"/>
</dbReference>
<accession>A0A2S8S3U3</accession>
<keyword evidence="4" id="KW-0679">Respiratory chain</keyword>
<sequence>MMHWLRRACSLSVLGVAVAATPFVLSSVPARAFFHDTPDIEGGRAIYAARCASCHGANLEGQPDWQSAREDGTYPAPPHDETGHTWHHGDAMLRDYIRRGGQAVLDDMGVDFTSGMPGFGDELTEDDIEAVLAYIRSTWPDRIRAAQAERSQLEAGSP</sequence>
<protein>
    <submittedName>
        <fullName evidence="11">Cbb3-type cytochrome c oxidase subunit III</fullName>
    </submittedName>
</protein>
<dbReference type="SUPFAM" id="SSF46626">
    <property type="entry name" value="Cytochrome c"/>
    <property type="match status" value="1"/>
</dbReference>
<dbReference type="GO" id="GO:0005506">
    <property type="term" value="F:iron ion binding"/>
    <property type="evidence" value="ECO:0007669"/>
    <property type="project" value="InterPro"/>
</dbReference>
<comment type="caution">
    <text evidence="11">The sequence shown here is derived from an EMBL/GenBank/DDBJ whole genome shotgun (WGS) entry which is preliminary data.</text>
</comment>
<keyword evidence="12" id="KW-1185">Reference proteome</keyword>
<proteinExistence type="predicted"/>
<dbReference type="AlphaFoldDB" id="A0A2S8S3U3"/>
<dbReference type="GO" id="GO:0020037">
    <property type="term" value="F:heme binding"/>
    <property type="evidence" value="ECO:0007669"/>
    <property type="project" value="InterPro"/>
</dbReference>